<name>A0A4Y2K8U6_ARAVE</name>
<reference evidence="1 2" key="1">
    <citation type="journal article" date="2019" name="Sci. Rep.">
        <title>Orb-weaving spider Araneus ventricosus genome elucidates the spidroin gene catalogue.</title>
        <authorList>
            <person name="Kono N."/>
            <person name="Nakamura H."/>
            <person name="Ohtoshi R."/>
            <person name="Moran D.A.P."/>
            <person name="Shinohara A."/>
            <person name="Yoshida Y."/>
            <person name="Fujiwara M."/>
            <person name="Mori M."/>
            <person name="Tomita M."/>
            <person name="Arakawa K."/>
        </authorList>
    </citation>
    <scope>NUCLEOTIDE SEQUENCE [LARGE SCALE GENOMIC DNA]</scope>
</reference>
<accession>A0A4Y2K8U6</accession>
<evidence type="ECO:0000313" key="1">
    <source>
        <dbReference type="EMBL" id="GBM98860.1"/>
    </source>
</evidence>
<protein>
    <submittedName>
        <fullName evidence="1">Uncharacterized protein</fullName>
    </submittedName>
</protein>
<proteinExistence type="predicted"/>
<evidence type="ECO:0000313" key="2">
    <source>
        <dbReference type="Proteomes" id="UP000499080"/>
    </source>
</evidence>
<sequence>MNPIEVSELESSLGSDSQKGSCLGVNHYLQRSMMNSKIEEGYFTRVLSSRDKHRAYPFGTSSRIVFGFIGLSVRKKGCSSGEKEKGNFFVPENSLLGDDSL</sequence>
<comment type="caution">
    <text evidence="1">The sequence shown here is derived from an EMBL/GenBank/DDBJ whole genome shotgun (WGS) entry which is preliminary data.</text>
</comment>
<dbReference type="Proteomes" id="UP000499080">
    <property type="component" value="Unassembled WGS sequence"/>
</dbReference>
<dbReference type="EMBL" id="BGPR01004365">
    <property type="protein sequence ID" value="GBM98860.1"/>
    <property type="molecule type" value="Genomic_DNA"/>
</dbReference>
<gene>
    <name evidence="1" type="ORF">AVEN_44866_1</name>
</gene>
<organism evidence="1 2">
    <name type="scientific">Araneus ventricosus</name>
    <name type="common">Orbweaver spider</name>
    <name type="synonym">Epeira ventricosa</name>
    <dbReference type="NCBI Taxonomy" id="182803"/>
    <lineage>
        <taxon>Eukaryota</taxon>
        <taxon>Metazoa</taxon>
        <taxon>Ecdysozoa</taxon>
        <taxon>Arthropoda</taxon>
        <taxon>Chelicerata</taxon>
        <taxon>Arachnida</taxon>
        <taxon>Araneae</taxon>
        <taxon>Araneomorphae</taxon>
        <taxon>Entelegynae</taxon>
        <taxon>Araneoidea</taxon>
        <taxon>Araneidae</taxon>
        <taxon>Araneus</taxon>
    </lineage>
</organism>
<keyword evidence="2" id="KW-1185">Reference proteome</keyword>
<dbReference type="AlphaFoldDB" id="A0A4Y2K8U6"/>